<dbReference type="PROSITE" id="PS50089">
    <property type="entry name" value="ZF_RING_2"/>
    <property type="match status" value="1"/>
</dbReference>
<protein>
    <recommendedName>
        <fullName evidence="5">RING-type domain-containing protein</fullName>
    </recommendedName>
</protein>
<reference evidence="6 7" key="1">
    <citation type="journal article" date="2024" name="bioRxiv">
        <title>A reference genome for Trichogramma kaykai: A tiny desert-dwelling parasitoid wasp with competing sex-ratio distorters.</title>
        <authorList>
            <person name="Culotta J."/>
            <person name="Lindsey A.R."/>
        </authorList>
    </citation>
    <scope>NUCLEOTIDE SEQUENCE [LARGE SCALE GENOMIC DNA]</scope>
    <source>
        <strain evidence="6 7">KSX58</strain>
    </source>
</reference>
<sequence>MEQEQQRVTRLAQQQQQRQKQNQQQQQQRSCDYSLSQDAIYKVFTYLNSNSLYASEEGDSTGADKLLDDAARSGSSSRSSCISGENSTLYAEIGAAERDRDGDEDDEYDDRTPDEGKVLLDDDDDDDYEAEQEEKEAEQELETRYILEEMKYSDARRAICSLCRYSLGRAGTGLVEDFERALLCSDGHLLCHRCVQKLAVKSDTNCPLCSVAESRASMSTSASLPPPRNNNNSSSSSSGDSGRLRGGTSEALQASTTTKPVAHRSRSGARAKKRIAPPSAARRVVSRGPPPQPQPQQQQRHRRDHHRDDRYGATVQTLGTSSIINAQTLSECSRRPIQCPRLDCAVNVAFSALANHFMFDHPEVPILGVDPGERSTFVFDYDDLDDDSSRCLALLLVSNKLSGPAARQFNGMHVHPRYKNRLPLPLLAARLATCYGASDSAEIRNGCGVENEAVVHRSIDDVVIAWVAGLDIGSSANVTLLRYSVQAFDVVDDNGQECGGGRSLTYTGPINSLRTAQRPREVFLTGDCVILHAGFIRHVTSRDCRNININVVVH</sequence>
<evidence type="ECO:0000313" key="7">
    <source>
        <dbReference type="Proteomes" id="UP001627154"/>
    </source>
</evidence>
<dbReference type="Proteomes" id="UP001627154">
    <property type="component" value="Unassembled WGS sequence"/>
</dbReference>
<evidence type="ECO:0000313" key="6">
    <source>
        <dbReference type="EMBL" id="KAL3406108.1"/>
    </source>
</evidence>
<keyword evidence="7" id="KW-1185">Reference proteome</keyword>
<feature type="compositionally biased region" description="Basic and acidic residues" evidence="4">
    <location>
        <begin position="110"/>
        <end position="120"/>
    </location>
</feature>
<feature type="domain" description="RING-type" evidence="5">
    <location>
        <begin position="160"/>
        <end position="210"/>
    </location>
</feature>
<organism evidence="6 7">
    <name type="scientific">Trichogramma kaykai</name>
    <dbReference type="NCBI Taxonomy" id="54128"/>
    <lineage>
        <taxon>Eukaryota</taxon>
        <taxon>Metazoa</taxon>
        <taxon>Ecdysozoa</taxon>
        <taxon>Arthropoda</taxon>
        <taxon>Hexapoda</taxon>
        <taxon>Insecta</taxon>
        <taxon>Pterygota</taxon>
        <taxon>Neoptera</taxon>
        <taxon>Endopterygota</taxon>
        <taxon>Hymenoptera</taxon>
        <taxon>Apocrita</taxon>
        <taxon>Proctotrupomorpha</taxon>
        <taxon>Chalcidoidea</taxon>
        <taxon>Trichogrammatidae</taxon>
        <taxon>Trichogramma</taxon>
    </lineage>
</organism>
<evidence type="ECO:0000259" key="5">
    <source>
        <dbReference type="PROSITE" id="PS50089"/>
    </source>
</evidence>
<dbReference type="EMBL" id="JBJJXI010000019">
    <property type="protein sequence ID" value="KAL3406108.1"/>
    <property type="molecule type" value="Genomic_DNA"/>
</dbReference>
<dbReference type="InterPro" id="IPR031732">
    <property type="entry name" value="DUF4729"/>
</dbReference>
<dbReference type="Gene3D" id="3.30.40.10">
    <property type="entry name" value="Zinc/RING finger domain, C3HC4 (zinc finger)"/>
    <property type="match status" value="1"/>
</dbReference>
<feature type="compositionally biased region" description="Low complexity" evidence="4">
    <location>
        <begin position="8"/>
        <end position="29"/>
    </location>
</feature>
<evidence type="ECO:0000256" key="3">
    <source>
        <dbReference type="PROSITE-ProRule" id="PRU00175"/>
    </source>
</evidence>
<proteinExistence type="predicted"/>
<dbReference type="InterPro" id="IPR001841">
    <property type="entry name" value="Znf_RING"/>
</dbReference>
<comment type="caution">
    <text evidence="6">The sequence shown here is derived from an EMBL/GenBank/DDBJ whole genome shotgun (WGS) entry which is preliminary data.</text>
</comment>
<dbReference type="InterPro" id="IPR013083">
    <property type="entry name" value="Znf_RING/FYVE/PHD"/>
</dbReference>
<keyword evidence="1 3" id="KW-0479">Metal-binding</keyword>
<evidence type="ECO:0000256" key="1">
    <source>
        <dbReference type="ARBA" id="ARBA00022771"/>
    </source>
</evidence>
<dbReference type="Pfam" id="PF15866">
    <property type="entry name" value="DUF4729"/>
    <property type="match status" value="1"/>
</dbReference>
<keyword evidence="2" id="KW-0862">Zinc</keyword>
<keyword evidence="1 3" id="KW-0863">Zinc-finger</keyword>
<accession>A0ABD2XMW8</accession>
<dbReference type="GO" id="GO:0008270">
    <property type="term" value="F:zinc ion binding"/>
    <property type="evidence" value="ECO:0007669"/>
    <property type="project" value="UniProtKB-KW"/>
</dbReference>
<feature type="compositionally biased region" description="Low complexity" evidence="4">
    <location>
        <begin position="229"/>
        <end position="241"/>
    </location>
</feature>
<name>A0ABD2XMW8_9HYME</name>
<gene>
    <name evidence="6" type="ORF">TKK_001497</name>
</gene>
<feature type="compositionally biased region" description="Low complexity" evidence="4">
    <location>
        <begin position="73"/>
        <end position="87"/>
    </location>
</feature>
<feature type="region of interest" description="Disordered" evidence="4">
    <location>
        <begin position="54"/>
        <end position="140"/>
    </location>
</feature>
<evidence type="ECO:0000256" key="4">
    <source>
        <dbReference type="SAM" id="MobiDB-lite"/>
    </source>
</evidence>
<feature type="compositionally biased region" description="Polar residues" evidence="4">
    <location>
        <begin position="250"/>
        <end position="259"/>
    </location>
</feature>
<dbReference type="SUPFAM" id="SSF57850">
    <property type="entry name" value="RING/U-box"/>
    <property type="match status" value="1"/>
</dbReference>
<evidence type="ECO:0000256" key="2">
    <source>
        <dbReference type="ARBA" id="ARBA00022833"/>
    </source>
</evidence>
<feature type="compositionally biased region" description="Acidic residues" evidence="4">
    <location>
        <begin position="121"/>
        <end position="140"/>
    </location>
</feature>
<feature type="compositionally biased region" description="Basic residues" evidence="4">
    <location>
        <begin position="261"/>
        <end position="275"/>
    </location>
</feature>
<feature type="region of interest" description="Disordered" evidence="4">
    <location>
        <begin position="1"/>
        <end position="33"/>
    </location>
</feature>
<feature type="region of interest" description="Disordered" evidence="4">
    <location>
        <begin position="219"/>
        <end position="308"/>
    </location>
</feature>
<dbReference type="AlphaFoldDB" id="A0ABD2XMW8"/>